<dbReference type="Gene3D" id="3.30.450.60">
    <property type="match status" value="1"/>
</dbReference>
<evidence type="ECO:0000313" key="8">
    <source>
        <dbReference type="Proteomes" id="UP001362899"/>
    </source>
</evidence>
<keyword evidence="5" id="KW-0472">Membrane</keyword>
<evidence type="ECO:0000313" key="7">
    <source>
        <dbReference type="EMBL" id="GMM50676.1"/>
    </source>
</evidence>
<dbReference type="EMBL" id="BTGC01000003">
    <property type="protein sequence ID" value="GMM50676.1"/>
    <property type="molecule type" value="Genomic_DNA"/>
</dbReference>
<evidence type="ECO:0000256" key="4">
    <source>
        <dbReference type="ARBA" id="ARBA00022927"/>
    </source>
</evidence>
<dbReference type="SUPFAM" id="SSF64356">
    <property type="entry name" value="SNARE-like"/>
    <property type="match status" value="1"/>
</dbReference>
<dbReference type="Proteomes" id="UP001362899">
    <property type="component" value="Unassembled WGS sequence"/>
</dbReference>
<reference evidence="7 8" key="1">
    <citation type="journal article" date="2023" name="Elife">
        <title>Identification of key yeast species and microbe-microbe interactions impacting larval growth of Drosophila in the wild.</title>
        <authorList>
            <person name="Mure A."/>
            <person name="Sugiura Y."/>
            <person name="Maeda R."/>
            <person name="Honda K."/>
            <person name="Sakurai N."/>
            <person name="Takahashi Y."/>
            <person name="Watada M."/>
            <person name="Katoh T."/>
            <person name="Gotoh A."/>
            <person name="Gotoh Y."/>
            <person name="Taniguchi I."/>
            <person name="Nakamura K."/>
            <person name="Hayashi T."/>
            <person name="Katayama T."/>
            <person name="Uemura T."/>
            <person name="Hattori Y."/>
        </authorList>
    </citation>
    <scope>NUCLEOTIDE SEQUENCE [LARGE SCALE GENOMIC DNA]</scope>
    <source>
        <strain evidence="7 8">SB-73</strain>
    </source>
</reference>
<dbReference type="InterPro" id="IPR011012">
    <property type="entry name" value="Longin-like_dom_sf"/>
</dbReference>
<comment type="caution">
    <text evidence="7">The sequence shown here is derived from an EMBL/GenBank/DDBJ whole genome shotgun (WGS) entry which is preliminary data.</text>
</comment>
<accession>A0AAV5RHQ2</accession>
<dbReference type="InterPro" id="IPR022775">
    <property type="entry name" value="AP_mu_sigma_su"/>
</dbReference>
<keyword evidence="3" id="KW-0813">Transport</keyword>
<evidence type="ECO:0000259" key="6">
    <source>
        <dbReference type="Pfam" id="PF01217"/>
    </source>
</evidence>
<evidence type="ECO:0000256" key="2">
    <source>
        <dbReference type="ARBA" id="ARBA00006972"/>
    </source>
</evidence>
<comment type="subcellular location">
    <subcellularLocation>
        <location evidence="1">Endomembrane system</location>
    </subcellularLocation>
</comment>
<dbReference type="InterPro" id="IPR016635">
    <property type="entry name" value="AP_complex_ssu"/>
</dbReference>
<sequence>MIHSVLIINNLGNPRLSRFYTPVSLQEQQHLIKQIYELLLQRNLSQSNVLVLPELLQGADGEDETVRVIYKSYATLNFVFIVDEQESELGVLDLIHEFVAALDKCFGNVCELDLVFGWEVLESVLEELIQGGLVLETNSDRIVQAVDSANKQVFSGSKPKGLSSSSGSWSLPTNEDAINVATRAFSNASDVLKSFLPSSK</sequence>
<keyword evidence="4" id="KW-0653">Protein transport</keyword>
<evidence type="ECO:0000256" key="3">
    <source>
        <dbReference type="ARBA" id="ARBA00022448"/>
    </source>
</evidence>
<dbReference type="AlphaFoldDB" id="A0AAV5RHQ2"/>
<dbReference type="PANTHER" id="PTHR11753">
    <property type="entry name" value="ADAPTOR COMPLEXES SMALL SUBUNIT FAMILY"/>
    <property type="match status" value="1"/>
</dbReference>
<proteinExistence type="inferred from homology"/>
<dbReference type="GO" id="GO:0015031">
    <property type="term" value="P:protein transport"/>
    <property type="evidence" value="ECO:0007669"/>
    <property type="project" value="UniProtKB-KW"/>
</dbReference>
<dbReference type="Pfam" id="PF01217">
    <property type="entry name" value="Clat_adaptor_s"/>
    <property type="match status" value="1"/>
</dbReference>
<name>A0AAV5RHQ2_STABA</name>
<protein>
    <submittedName>
        <fullName evidence="7">Aps3 protein</fullName>
    </submittedName>
</protein>
<comment type="similarity">
    <text evidence="2">Belongs to the adaptor complexes small subunit family.</text>
</comment>
<keyword evidence="8" id="KW-1185">Reference proteome</keyword>
<dbReference type="GO" id="GO:0012505">
    <property type="term" value="C:endomembrane system"/>
    <property type="evidence" value="ECO:0007669"/>
    <property type="project" value="UniProtKB-SubCell"/>
</dbReference>
<gene>
    <name evidence="7" type="ORF">DASB73_016340</name>
</gene>
<evidence type="ECO:0000256" key="5">
    <source>
        <dbReference type="ARBA" id="ARBA00023136"/>
    </source>
</evidence>
<organism evidence="7 8">
    <name type="scientific">Starmerella bacillaris</name>
    <name type="common">Yeast</name>
    <name type="synonym">Candida zemplinina</name>
    <dbReference type="NCBI Taxonomy" id="1247836"/>
    <lineage>
        <taxon>Eukaryota</taxon>
        <taxon>Fungi</taxon>
        <taxon>Dikarya</taxon>
        <taxon>Ascomycota</taxon>
        <taxon>Saccharomycotina</taxon>
        <taxon>Dipodascomycetes</taxon>
        <taxon>Dipodascales</taxon>
        <taxon>Trichomonascaceae</taxon>
        <taxon>Starmerella</taxon>
    </lineage>
</organism>
<evidence type="ECO:0000256" key="1">
    <source>
        <dbReference type="ARBA" id="ARBA00004308"/>
    </source>
</evidence>
<feature type="domain" description="AP complex mu/sigma subunit" evidence="6">
    <location>
        <begin position="1"/>
        <end position="151"/>
    </location>
</feature>